<dbReference type="AlphaFoldDB" id="A0A0E9S2A5"/>
<dbReference type="EMBL" id="GBXM01073255">
    <property type="protein sequence ID" value="JAH35322.1"/>
    <property type="molecule type" value="Transcribed_RNA"/>
</dbReference>
<protein>
    <submittedName>
        <fullName evidence="1">Uncharacterized protein</fullName>
    </submittedName>
</protein>
<sequence>MHIQKKKKLQQKRIYKCFCSYVFVGTHTGCIPCLSFN</sequence>
<organism evidence="1">
    <name type="scientific">Anguilla anguilla</name>
    <name type="common">European freshwater eel</name>
    <name type="synonym">Muraena anguilla</name>
    <dbReference type="NCBI Taxonomy" id="7936"/>
    <lineage>
        <taxon>Eukaryota</taxon>
        <taxon>Metazoa</taxon>
        <taxon>Chordata</taxon>
        <taxon>Craniata</taxon>
        <taxon>Vertebrata</taxon>
        <taxon>Euteleostomi</taxon>
        <taxon>Actinopterygii</taxon>
        <taxon>Neopterygii</taxon>
        <taxon>Teleostei</taxon>
        <taxon>Anguilliformes</taxon>
        <taxon>Anguillidae</taxon>
        <taxon>Anguilla</taxon>
    </lineage>
</organism>
<proteinExistence type="predicted"/>
<evidence type="ECO:0000313" key="1">
    <source>
        <dbReference type="EMBL" id="JAH35322.1"/>
    </source>
</evidence>
<accession>A0A0E9S2A5</accession>
<reference evidence="1" key="1">
    <citation type="submission" date="2014-11" db="EMBL/GenBank/DDBJ databases">
        <authorList>
            <person name="Amaro Gonzalez C."/>
        </authorList>
    </citation>
    <scope>NUCLEOTIDE SEQUENCE</scope>
</reference>
<name>A0A0E9S2A5_ANGAN</name>
<reference evidence="1" key="2">
    <citation type="journal article" date="2015" name="Fish Shellfish Immunol.">
        <title>Early steps in the European eel (Anguilla anguilla)-Vibrio vulnificus interaction in the gills: Role of the RtxA13 toxin.</title>
        <authorList>
            <person name="Callol A."/>
            <person name="Pajuelo D."/>
            <person name="Ebbesson L."/>
            <person name="Teles M."/>
            <person name="MacKenzie S."/>
            <person name="Amaro C."/>
        </authorList>
    </citation>
    <scope>NUCLEOTIDE SEQUENCE</scope>
</reference>